<organism evidence="1">
    <name type="scientific">uncultured Caudovirales phage</name>
    <dbReference type="NCBI Taxonomy" id="2100421"/>
    <lineage>
        <taxon>Viruses</taxon>
        <taxon>Duplodnaviria</taxon>
        <taxon>Heunggongvirae</taxon>
        <taxon>Uroviricota</taxon>
        <taxon>Caudoviricetes</taxon>
        <taxon>Peduoviridae</taxon>
        <taxon>Maltschvirus</taxon>
        <taxon>Maltschvirus maltsch</taxon>
    </lineage>
</organism>
<protein>
    <recommendedName>
        <fullName evidence="2">BppU N-terminal domain-containing protein</fullName>
    </recommendedName>
</protein>
<proteinExistence type="predicted"/>
<gene>
    <name evidence="1" type="ORF">UFOVP660_19</name>
</gene>
<name>A0A6J5N987_9CAUD</name>
<reference evidence="1" key="1">
    <citation type="submission" date="2020-04" db="EMBL/GenBank/DDBJ databases">
        <authorList>
            <person name="Chiriac C."/>
            <person name="Salcher M."/>
            <person name="Ghai R."/>
            <person name="Kavagutti S V."/>
        </authorList>
    </citation>
    <scope>NUCLEOTIDE SEQUENCE</scope>
</reference>
<evidence type="ECO:0000313" key="1">
    <source>
        <dbReference type="EMBL" id="CAB4155689.1"/>
    </source>
</evidence>
<accession>A0A6J5N987</accession>
<evidence type="ECO:0008006" key="2">
    <source>
        <dbReference type="Google" id="ProtNLM"/>
    </source>
</evidence>
<dbReference type="EMBL" id="LR796627">
    <property type="protein sequence ID" value="CAB4155689.1"/>
    <property type="molecule type" value="Genomic_DNA"/>
</dbReference>
<sequence length="113" mass="12422">MELLDLTPPQLEWKIYKGDTSKFTVFVLDEAGEALDISDYTFVSKLKNNSGGLIVNLVVTKLDNALTIEVPIATSNTIANQRLYFDLQGTNNTTAEVTTFLNGTLFTEGDVTN</sequence>